<organism evidence="1 2">
    <name type="scientific">Shinella oryzae</name>
    <dbReference type="NCBI Taxonomy" id="2871820"/>
    <lineage>
        <taxon>Bacteria</taxon>
        <taxon>Pseudomonadati</taxon>
        <taxon>Pseudomonadota</taxon>
        <taxon>Alphaproteobacteria</taxon>
        <taxon>Hyphomicrobiales</taxon>
        <taxon>Rhizobiaceae</taxon>
        <taxon>Shinella</taxon>
    </lineage>
</organism>
<keyword evidence="2" id="KW-1185">Reference proteome</keyword>
<protein>
    <submittedName>
        <fullName evidence="1">Uncharacterized protein</fullName>
    </submittedName>
</protein>
<evidence type="ECO:0000313" key="2">
    <source>
        <dbReference type="Proteomes" id="UP001225788"/>
    </source>
</evidence>
<dbReference type="RefSeq" id="WP_306162170.1">
    <property type="nucleotide sequence ID" value="NZ_CP132315.1"/>
</dbReference>
<gene>
    <name evidence="1" type="ORF">Q9315_17900</name>
</gene>
<accession>A0ABY9KB58</accession>
<proteinExistence type="predicted"/>
<name>A0ABY9KB58_9HYPH</name>
<keyword evidence="1" id="KW-0614">Plasmid</keyword>
<geneLocation type="plasmid" evidence="1 2">
    <name>unnamed1</name>
</geneLocation>
<evidence type="ECO:0000313" key="1">
    <source>
        <dbReference type="EMBL" id="WLS05750.1"/>
    </source>
</evidence>
<dbReference type="Proteomes" id="UP001225788">
    <property type="component" value="Plasmid unnamed1"/>
</dbReference>
<sequence length="50" mass="5742">MTDQHTARDADKAIEDLIRQIRQEPLPRKMVELAKALQDALDKRDAGLKK</sequence>
<dbReference type="EMBL" id="CP132315">
    <property type="protein sequence ID" value="WLS05750.1"/>
    <property type="molecule type" value="Genomic_DNA"/>
</dbReference>
<reference evidence="1 2" key="1">
    <citation type="submission" date="2023-08" db="EMBL/GenBank/DDBJ databases">
        <title>Pathogen: clinical or host-associated sample.</title>
        <authorList>
            <person name="Hergert J."/>
            <person name="Casey R."/>
            <person name="Wagner J."/>
            <person name="Young E.L."/>
            <person name="Oakeson K.F."/>
        </authorList>
    </citation>
    <scope>NUCLEOTIDE SEQUENCE [LARGE SCALE GENOMIC DNA]</scope>
    <source>
        <strain evidence="1 2">UPHL-collab-2</strain>
        <plasmid evidence="1 2">unnamed1</plasmid>
    </source>
</reference>